<dbReference type="GO" id="GO:1990281">
    <property type="term" value="C:efflux pump complex"/>
    <property type="evidence" value="ECO:0007669"/>
    <property type="project" value="TreeGrafter"/>
</dbReference>
<evidence type="ECO:0000256" key="1">
    <source>
        <dbReference type="ARBA" id="ARBA00004442"/>
    </source>
</evidence>
<dbReference type="Proteomes" id="UP000464318">
    <property type="component" value="Chromosome"/>
</dbReference>
<reference evidence="8 9" key="1">
    <citation type="submission" date="2018-04" db="EMBL/GenBank/DDBJ databases">
        <title>Characteristic and Complete Genome Sequencing of A Novel Member of Infective Endocarditis Causative Bacteria: Bergeyella cardium QL-PH.</title>
        <authorList>
            <person name="Pan H."/>
            <person name="Sun E."/>
            <person name="Zhang Y."/>
        </authorList>
    </citation>
    <scope>NUCLEOTIDE SEQUENCE [LARGE SCALE GENOMIC DNA]</scope>
    <source>
        <strain evidence="8 9">HPQL</strain>
    </source>
</reference>
<dbReference type="Gene3D" id="1.20.1600.10">
    <property type="entry name" value="Outer membrane efflux proteins (OEP)"/>
    <property type="match status" value="1"/>
</dbReference>
<comment type="similarity">
    <text evidence="2">Belongs to the outer membrane factor (OMF) (TC 1.B.17) family.</text>
</comment>
<evidence type="ECO:0000313" key="9">
    <source>
        <dbReference type="Proteomes" id="UP000464318"/>
    </source>
</evidence>
<dbReference type="RefSeq" id="WP_160224329.1">
    <property type="nucleotide sequence ID" value="NZ_CP029149.1"/>
</dbReference>
<accession>A0A6P1QUW4</accession>
<evidence type="ECO:0000256" key="5">
    <source>
        <dbReference type="ARBA" id="ARBA00022692"/>
    </source>
</evidence>
<dbReference type="InterPro" id="IPR051906">
    <property type="entry name" value="TolC-like"/>
</dbReference>
<keyword evidence="5" id="KW-0812">Transmembrane</keyword>
<evidence type="ECO:0000256" key="2">
    <source>
        <dbReference type="ARBA" id="ARBA00007613"/>
    </source>
</evidence>
<dbReference type="KEGG" id="bcad:DBX24_06315"/>
<organism evidence="8 9">
    <name type="scientific">Bergeyella cardium</name>
    <dbReference type="NCBI Taxonomy" id="1585976"/>
    <lineage>
        <taxon>Bacteria</taxon>
        <taxon>Pseudomonadati</taxon>
        <taxon>Bacteroidota</taxon>
        <taxon>Flavobacteriia</taxon>
        <taxon>Flavobacteriales</taxon>
        <taxon>Weeksellaceae</taxon>
        <taxon>Bergeyella</taxon>
    </lineage>
</organism>
<keyword evidence="6" id="KW-0472">Membrane</keyword>
<dbReference type="Pfam" id="PF02321">
    <property type="entry name" value="OEP"/>
    <property type="match status" value="1"/>
</dbReference>
<comment type="subcellular location">
    <subcellularLocation>
        <location evidence="1">Cell outer membrane</location>
    </subcellularLocation>
</comment>
<evidence type="ECO:0000256" key="6">
    <source>
        <dbReference type="ARBA" id="ARBA00023136"/>
    </source>
</evidence>
<dbReference type="InterPro" id="IPR003423">
    <property type="entry name" value="OMP_efflux"/>
</dbReference>
<evidence type="ECO:0000313" key="8">
    <source>
        <dbReference type="EMBL" id="QHN65525.1"/>
    </source>
</evidence>
<sequence>MKNNKSWLGALLMFPFLGFSQAVPPTLQELVDKALAIDGTLNEQQLQNKLTALNDEKLKDIFLPKLDISGKAGYMYTSVGYTTPEIHLPPIPKLFPGKTIPDYSNNLNISGISSLAKAEASMVLYSGGKVKYLKQANAEKALSEEQMMEKTKDDIVTTISKAYDQLALLEEARKVLEESKKRLDINRKTADKALGYGLITPYDHKKIELAQAVLDSKIVEYEGKKALVITQLQILTGIEKERLMELSPELQPVLYTLESQDISNRAELKALEHGIKASEYKIQAERRWWVPKVQALASLSYAGLYSNHISTSKETLYGLGKKLDLNPSNLNIFPIFQVGIGFKWEIFDGNEGKTSIKEASINKEILINKKADAERKLKLNLANNQTNYEISNAQISLKDKARSIARTALENVEKEFRYGTKKSSDLIDAETDFQNAELEYKTAIFNQRRNAIELMKSTQSLDLNKL</sequence>
<dbReference type="EMBL" id="CP029149">
    <property type="protein sequence ID" value="QHN65525.1"/>
    <property type="molecule type" value="Genomic_DNA"/>
</dbReference>
<protein>
    <submittedName>
        <fullName evidence="8">TolC family protein</fullName>
    </submittedName>
</protein>
<keyword evidence="4" id="KW-1134">Transmembrane beta strand</keyword>
<dbReference type="GO" id="GO:0009279">
    <property type="term" value="C:cell outer membrane"/>
    <property type="evidence" value="ECO:0007669"/>
    <property type="project" value="UniProtKB-SubCell"/>
</dbReference>
<dbReference type="OrthoDB" id="1674454at2"/>
<dbReference type="PANTHER" id="PTHR30026:SF20">
    <property type="entry name" value="OUTER MEMBRANE PROTEIN TOLC"/>
    <property type="match status" value="1"/>
</dbReference>
<dbReference type="SUPFAM" id="SSF56954">
    <property type="entry name" value="Outer membrane efflux proteins (OEP)"/>
    <property type="match status" value="1"/>
</dbReference>
<evidence type="ECO:0000256" key="7">
    <source>
        <dbReference type="ARBA" id="ARBA00023237"/>
    </source>
</evidence>
<name>A0A6P1QUW4_9FLAO</name>
<keyword evidence="3" id="KW-0813">Transport</keyword>
<dbReference type="PANTHER" id="PTHR30026">
    <property type="entry name" value="OUTER MEMBRANE PROTEIN TOLC"/>
    <property type="match status" value="1"/>
</dbReference>
<dbReference type="GO" id="GO:0015288">
    <property type="term" value="F:porin activity"/>
    <property type="evidence" value="ECO:0007669"/>
    <property type="project" value="TreeGrafter"/>
</dbReference>
<evidence type="ECO:0000256" key="3">
    <source>
        <dbReference type="ARBA" id="ARBA00022448"/>
    </source>
</evidence>
<dbReference type="GO" id="GO:0015562">
    <property type="term" value="F:efflux transmembrane transporter activity"/>
    <property type="evidence" value="ECO:0007669"/>
    <property type="project" value="InterPro"/>
</dbReference>
<keyword evidence="7" id="KW-0998">Cell outer membrane</keyword>
<proteinExistence type="inferred from homology"/>
<keyword evidence="9" id="KW-1185">Reference proteome</keyword>
<gene>
    <name evidence="8" type="ORF">DBX24_06315</name>
</gene>
<dbReference type="AlphaFoldDB" id="A0A6P1QUW4"/>
<evidence type="ECO:0000256" key="4">
    <source>
        <dbReference type="ARBA" id="ARBA00022452"/>
    </source>
</evidence>